<name>A0A560HDK0_9PROT</name>
<sequence length="223" mass="24047">MADMTPEFSRPVIADKVSARESVEKITATPAERAALAKRLDLVSLDSLTALVRLRRIRGGQMVRVTGELEAEVVQSCVVTLEPLAASVRDSFQALFAPAHLVPKDEEDLENLGLDDEADPPEPIENGRIDIGELVAQHLSLALEPYPRKADAERFVHVEDWEGEGEFPDAPNEPPPDMEGADAGPQDMEGPESPATKAATPADEGGETKPNPFAALAKLRPKT</sequence>
<evidence type="ECO:0000313" key="2">
    <source>
        <dbReference type="EMBL" id="TWB44458.1"/>
    </source>
</evidence>
<protein>
    <submittedName>
        <fullName evidence="2">Uncharacterized protein DUF177 involved in 23S rRNA accumulation</fullName>
    </submittedName>
</protein>
<accession>A0A560HDK0</accession>
<dbReference type="EMBL" id="VITR01000003">
    <property type="protein sequence ID" value="TWB44458.1"/>
    <property type="molecule type" value="Genomic_DNA"/>
</dbReference>
<proteinExistence type="predicted"/>
<evidence type="ECO:0000256" key="1">
    <source>
        <dbReference type="SAM" id="MobiDB-lite"/>
    </source>
</evidence>
<evidence type="ECO:0000313" key="3">
    <source>
        <dbReference type="Proteomes" id="UP000315751"/>
    </source>
</evidence>
<keyword evidence="3" id="KW-1185">Reference proteome</keyword>
<gene>
    <name evidence="2" type="ORF">FBZ90_103366</name>
</gene>
<dbReference type="InterPro" id="IPR003772">
    <property type="entry name" value="YceD"/>
</dbReference>
<dbReference type="Proteomes" id="UP000315751">
    <property type="component" value="Unassembled WGS sequence"/>
</dbReference>
<comment type="caution">
    <text evidence="2">The sequence shown here is derived from an EMBL/GenBank/DDBJ whole genome shotgun (WGS) entry which is preliminary data.</text>
</comment>
<feature type="region of interest" description="Disordered" evidence="1">
    <location>
        <begin position="155"/>
        <end position="223"/>
    </location>
</feature>
<organism evidence="2 3">
    <name type="scientific">Nitrospirillum amazonense</name>
    <dbReference type="NCBI Taxonomy" id="28077"/>
    <lineage>
        <taxon>Bacteria</taxon>
        <taxon>Pseudomonadati</taxon>
        <taxon>Pseudomonadota</taxon>
        <taxon>Alphaproteobacteria</taxon>
        <taxon>Rhodospirillales</taxon>
        <taxon>Azospirillaceae</taxon>
        <taxon>Nitrospirillum</taxon>
    </lineage>
</organism>
<dbReference type="RefSeq" id="WP_145730286.1">
    <property type="nucleotide sequence ID" value="NZ_VITR01000003.1"/>
</dbReference>
<dbReference type="Pfam" id="PF02620">
    <property type="entry name" value="YceD"/>
    <property type="match status" value="1"/>
</dbReference>
<reference evidence="2 3" key="1">
    <citation type="submission" date="2019-06" db="EMBL/GenBank/DDBJ databases">
        <title>Genomic Encyclopedia of Type Strains, Phase IV (KMG-V): Genome sequencing to study the core and pangenomes of soil and plant-associated prokaryotes.</title>
        <authorList>
            <person name="Whitman W."/>
        </authorList>
    </citation>
    <scope>NUCLEOTIDE SEQUENCE [LARGE SCALE GENOMIC DNA]</scope>
    <source>
        <strain evidence="2 3">BR 11622</strain>
    </source>
</reference>
<dbReference type="AlphaFoldDB" id="A0A560HDK0"/>
<dbReference type="OrthoDB" id="8443793at2"/>